<keyword evidence="4 5" id="KW-0472">Membrane</keyword>
<sequence>MQDTSAAKLSKSPLCPRTWVSEKQLLHRRTVILFNEFHPTEKALQFSPWLGPQVSPQLYAITEEWNKTHDNEKTALSFLSKLCLCIWAEVLSGWKEVARLSTLHVRAAQRTAIAKNTSVDSLEKLARDTWEDTVAWATLRTLLGVHKKLIYGTQHDLEKLAASIGLTLDTTEYKKLVKELDEIELQFSDDLTRHGQSTSDIIFNLMNVANAKAAESFNNGLGRIQWVSFVFFPLILVSGLFGMNIDLLADNPSFVWYFAIAIPFMALVLVPMLVAQHYTKIQAKIAFWRHQGRVIGRGQAV</sequence>
<proteinExistence type="predicted"/>
<evidence type="ECO:0008006" key="8">
    <source>
        <dbReference type="Google" id="ProtNLM"/>
    </source>
</evidence>
<gene>
    <name evidence="6" type="ORF">B0T18DRAFT_427746</name>
</gene>
<dbReference type="Gene3D" id="1.20.58.340">
    <property type="entry name" value="Magnesium transport protein CorA, transmembrane region"/>
    <property type="match status" value="1"/>
</dbReference>
<dbReference type="InterPro" id="IPR045863">
    <property type="entry name" value="CorA_TM1_TM2"/>
</dbReference>
<accession>A0AA40F2G2</accession>
<dbReference type="EMBL" id="JAUKUD010000003">
    <property type="protein sequence ID" value="KAK0749662.1"/>
    <property type="molecule type" value="Genomic_DNA"/>
</dbReference>
<evidence type="ECO:0000256" key="2">
    <source>
        <dbReference type="ARBA" id="ARBA00022692"/>
    </source>
</evidence>
<dbReference type="SUPFAM" id="SSF144083">
    <property type="entry name" value="Magnesium transport protein CorA, transmembrane region"/>
    <property type="match status" value="1"/>
</dbReference>
<keyword evidence="3 5" id="KW-1133">Transmembrane helix</keyword>
<dbReference type="InterPro" id="IPR002523">
    <property type="entry name" value="MgTranspt_CorA/ZnTranspt_ZntB"/>
</dbReference>
<evidence type="ECO:0000256" key="5">
    <source>
        <dbReference type="SAM" id="Phobius"/>
    </source>
</evidence>
<comment type="subcellular location">
    <subcellularLocation>
        <location evidence="1">Membrane</location>
        <topology evidence="1">Multi-pass membrane protein</topology>
    </subcellularLocation>
</comment>
<dbReference type="GO" id="GO:0016020">
    <property type="term" value="C:membrane"/>
    <property type="evidence" value="ECO:0007669"/>
    <property type="project" value="UniProtKB-SubCell"/>
</dbReference>
<evidence type="ECO:0000256" key="1">
    <source>
        <dbReference type="ARBA" id="ARBA00004141"/>
    </source>
</evidence>
<feature type="transmembrane region" description="Helical" evidence="5">
    <location>
        <begin position="254"/>
        <end position="275"/>
    </location>
</feature>
<evidence type="ECO:0000256" key="4">
    <source>
        <dbReference type="ARBA" id="ARBA00023136"/>
    </source>
</evidence>
<evidence type="ECO:0000256" key="3">
    <source>
        <dbReference type="ARBA" id="ARBA00022989"/>
    </source>
</evidence>
<keyword evidence="2 5" id="KW-0812">Transmembrane</keyword>
<organism evidence="6 7">
    <name type="scientific">Schizothecium vesticola</name>
    <dbReference type="NCBI Taxonomy" id="314040"/>
    <lineage>
        <taxon>Eukaryota</taxon>
        <taxon>Fungi</taxon>
        <taxon>Dikarya</taxon>
        <taxon>Ascomycota</taxon>
        <taxon>Pezizomycotina</taxon>
        <taxon>Sordariomycetes</taxon>
        <taxon>Sordariomycetidae</taxon>
        <taxon>Sordariales</taxon>
        <taxon>Schizotheciaceae</taxon>
        <taxon>Schizothecium</taxon>
    </lineage>
</organism>
<dbReference type="GO" id="GO:0046873">
    <property type="term" value="F:metal ion transmembrane transporter activity"/>
    <property type="evidence" value="ECO:0007669"/>
    <property type="project" value="InterPro"/>
</dbReference>
<dbReference type="AlphaFoldDB" id="A0AA40F2G2"/>
<protein>
    <recommendedName>
        <fullName evidence="8">Cora-domain-containing protein</fullName>
    </recommendedName>
</protein>
<evidence type="ECO:0000313" key="6">
    <source>
        <dbReference type="EMBL" id="KAK0749662.1"/>
    </source>
</evidence>
<dbReference type="Proteomes" id="UP001172155">
    <property type="component" value="Unassembled WGS sequence"/>
</dbReference>
<keyword evidence="7" id="KW-1185">Reference proteome</keyword>
<reference evidence="6" key="1">
    <citation type="submission" date="2023-06" db="EMBL/GenBank/DDBJ databases">
        <title>Genome-scale phylogeny and comparative genomics of the fungal order Sordariales.</title>
        <authorList>
            <consortium name="Lawrence Berkeley National Laboratory"/>
            <person name="Hensen N."/>
            <person name="Bonometti L."/>
            <person name="Westerberg I."/>
            <person name="Brannstrom I.O."/>
            <person name="Guillou S."/>
            <person name="Cros-Aarteil S."/>
            <person name="Calhoun S."/>
            <person name="Haridas S."/>
            <person name="Kuo A."/>
            <person name="Mondo S."/>
            <person name="Pangilinan J."/>
            <person name="Riley R."/>
            <person name="LaButti K."/>
            <person name="Andreopoulos B."/>
            <person name="Lipzen A."/>
            <person name="Chen C."/>
            <person name="Yanf M."/>
            <person name="Daum C."/>
            <person name="Ng V."/>
            <person name="Clum A."/>
            <person name="Steindorff A."/>
            <person name="Ohm R."/>
            <person name="Martin F."/>
            <person name="Silar P."/>
            <person name="Natvig D."/>
            <person name="Lalanne C."/>
            <person name="Gautier V."/>
            <person name="Ament-velasquez S.L."/>
            <person name="Kruys A."/>
            <person name="Hutchinson M.I."/>
            <person name="Powell A.J."/>
            <person name="Barry K."/>
            <person name="Miller A.N."/>
            <person name="Grigoriev I.V."/>
            <person name="Debuchy R."/>
            <person name="Gladieux P."/>
            <person name="Thoren M.H."/>
            <person name="Johannesson H."/>
        </authorList>
    </citation>
    <scope>NUCLEOTIDE SEQUENCE</scope>
    <source>
        <strain evidence="6">SMH3187-1</strain>
    </source>
</reference>
<evidence type="ECO:0000313" key="7">
    <source>
        <dbReference type="Proteomes" id="UP001172155"/>
    </source>
</evidence>
<feature type="transmembrane region" description="Helical" evidence="5">
    <location>
        <begin position="226"/>
        <end position="248"/>
    </location>
</feature>
<dbReference type="Pfam" id="PF01544">
    <property type="entry name" value="CorA"/>
    <property type="match status" value="1"/>
</dbReference>
<name>A0AA40F2G2_9PEZI</name>
<comment type="caution">
    <text evidence="6">The sequence shown here is derived from an EMBL/GenBank/DDBJ whole genome shotgun (WGS) entry which is preliminary data.</text>
</comment>